<dbReference type="InterPro" id="IPR025591">
    <property type="entry name" value="RloB"/>
</dbReference>
<dbReference type="AlphaFoldDB" id="A0A449A4R3"/>
<dbReference type="EMBL" id="LR214951">
    <property type="protein sequence ID" value="VEU59227.1"/>
    <property type="molecule type" value="Genomic_DNA"/>
</dbReference>
<reference evidence="1 2" key="1">
    <citation type="submission" date="2019-01" db="EMBL/GenBank/DDBJ databases">
        <authorList>
            <consortium name="Pathogen Informatics"/>
        </authorList>
    </citation>
    <scope>NUCLEOTIDE SEQUENCE [LARGE SCALE GENOMIC DNA]</scope>
    <source>
        <strain evidence="1 2">NCTC10166</strain>
    </source>
</reference>
<gene>
    <name evidence="1" type="ORF">NCTC10166_00186</name>
</gene>
<dbReference type="Pfam" id="PF13707">
    <property type="entry name" value="RloB"/>
    <property type="match status" value="1"/>
</dbReference>
<dbReference type="KEGG" id="mnu:NCTC10166_00186"/>
<protein>
    <submittedName>
        <fullName evidence="1">Uncharacterized protein</fullName>
    </submittedName>
</protein>
<proteinExistence type="predicted"/>
<evidence type="ECO:0000313" key="1">
    <source>
        <dbReference type="EMBL" id="VEU59227.1"/>
    </source>
</evidence>
<dbReference type="RefSeq" id="WP_129719630.1">
    <property type="nucleotide sequence ID" value="NZ_LR214951.1"/>
</dbReference>
<sequence length="85" mass="10328">MIYLKKNFKKENINIIFSNIDFEIWLLAHFKKIDSESKIYSRSELNEELGEYLKKKYKKSNIEQLKKIVENWEQAIQNTKDISKK</sequence>
<accession>A0A449A4R3</accession>
<dbReference type="Proteomes" id="UP000289440">
    <property type="component" value="Chromosome"/>
</dbReference>
<evidence type="ECO:0000313" key="2">
    <source>
        <dbReference type="Proteomes" id="UP000289440"/>
    </source>
</evidence>
<keyword evidence="2" id="KW-1185">Reference proteome</keyword>
<name>A0A449A4R3_9BACT</name>
<organism evidence="1 2">
    <name type="scientific">Mesomycoplasma neurolyticum</name>
    <dbReference type="NCBI Taxonomy" id="2120"/>
    <lineage>
        <taxon>Bacteria</taxon>
        <taxon>Bacillati</taxon>
        <taxon>Mycoplasmatota</taxon>
        <taxon>Mycoplasmoidales</taxon>
        <taxon>Metamycoplasmataceae</taxon>
        <taxon>Mesomycoplasma</taxon>
    </lineage>
</organism>